<dbReference type="GO" id="GO:0004879">
    <property type="term" value="F:nuclear receptor activity"/>
    <property type="evidence" value="ECO:0007669"/>
    <property type="project" value="InterPro"/>
</dbReference>
<sequence length="810" mass="85277">MQVTGEGMGPVNLRHKKQRINGAVQLGVSWGGATSAAAAASGADSEERERPMSWEGELSEDEEDEDEGGEDAGGRGATHLGGGVVLIRPGNSPMLVERDDGANSPISLTTTPGGNSKDNNTGDKCVSRVNVSDGKASNHVITYVAPVSPAPSTPFGGVTPSVPAFQDRQHAHNSCFGEVSTSSRPSAILGGAFQPPSSAFGESPILTPRPTSSSSSRSSYSPPSQSPLLGRGGAPQGPYPHASHQSPLPPRHGAASSDGSVYSPSSSPLQGRHVAVAEGGVYSPSQSPSQGRHRLGDGLSPTAAHLRNLSVSRNAYPPGGDVPVAPYPYLVVQPTPDTRSTASSASVASSASDESNASDLSSPTRRPSVAEGLADPLGEAGGGAAGVSRQQLLSGPCPVCGDRISGFHYGIFSCESCKGFFKRTVQNKKHYVCLRGASCPVAIATRKKCPACRFDKCLRTGMKLEAIREDRTRGGRSTYQCSYSLPAQLLDSRAASDSSESAQEPIPLLQKESRSLSAGSPHEGGQAASPQPFGQQPPVVPSLVQEIVSVEHLWHYTDREISRLSEQFGHKVSANNSVMEVGPDSPGASSSDGGSNLLSSLCNIADHRLYKIVKWCKSLPLFREIQVDDQIALLINSWCELLLLSCCYRSTGTPNEIRVSMGKSVTLGQARHLGMGPVIERMLGLTDLLRRLQVDQREFVCLKVIILLTSDASGLKEPEKVLACKKQVLEALQAYTTSHYPTQPSKFGELLLCVPELERACQVSKESLAASRRIASSSAHLAASASAAAAAADPQAPSFNLLFELLRGDH</sequence>
<keyword evidence="4 10" id="KW-0862">Zinc</keyword>
<feature type="domain" description="Nuclear receptor" evidence="12">
    <location>
        <begin position="394"/>
        <end position="469"/>
    </location>
</feature>
<dbReference type="SMART" id="SM00430">
    <property type="entry name" value="HOLI"/>
    <property type="match status" value="1"/>
</dbReference>
<dbReference type="GO" id="GO:0008270">
    <property type="term" value="F:zinc ion binding"/>
    <property type="evidence" value="ECO:0007669"/>
    <property type="project" value="UniProtKB-KW"/>
</dbReference>
<evidence type="ECO:0000256" key="3">
    <source>
        <dbReference type="ARBA" id="ARBA00022771"/>
    </source>
</evidence>
<evidence type="ECO:0000256" key="7">
    <source>
        <dbReference type="ARBA" id="ARBA00023163"/>
    </source>
</evidence>
<evidence type="ECO:0000256" key="4">
    <source>
        <dbReference type="ARBA" id="ARBA00022833"/>
    </source>
</evidence>
<feature type="domain" description="NR LBD" evidence="13">
    <location>
        <begin position="535"/>
        <end position="790"/>
    </location>
</feature>
<dbReference type="InterPro" id="IPR016355">
    <property type="entry name" value="NR5-like"/>
</dbReference>
<feature type="compositionally biased region" description="Low complexity" evidence="11">
    <location>
        <begin position="256"/>
        <end position="267"/>
    </location>
</feature>
<feature type="region of interest" description="Disordered" evidence="11">
    <location>
        <begin position="33"/>
        <end position="123"/>
    </location>
</feature>
<dbReference type="SMART" id="SM00399">
    <property type="entry name" value="ZnF_C4"/>
    <property type="match status" value="1"/>
</dbReference>
<keyword evidence="2 10" id="KW-0479">Metal-binding</keyword>
<name>A0A131XTF9_IXORI</name>
<organism evidence="14">
    <name type="scientific">Ixodes ricinus</name>
    <name type="common">Common tick</name>
    <name type="synonym">Acarus ricinus</name>
    <dbReference type="NCBI Taxonomy" id="34613"/>
    <lineage>
        <taxon>Eukaryota</taxon>
        <taxon>Metazoa</taxon>
        <taxon>Ecdysozoa</taxon>
        <taxon>Arthropoda</taxon>
        <taxon>Chelicerata</taxon>
        <taxon>Arachnida</taxon>
        <taxon>Acari</taxon>
        <taxon>Parasitiformes</taxon>
        <taxon>Ixodida</taxon>
        <taxon>Ixodoidea</taxon>
        <taxon>Ixodidae</taxon>
        <taxon>Ixodinae</taxon>
        <taxon>Ixodes</taxon>
    </lineage>
</organism>
<feature type="compositionally biased region" description="Acidic residues" evidence="11">
    <location>
        <begin position="57"/>
        <end position="70"/>
    </location>
</feature>
<evidence type="ECO:0000256" key="9">
    <source>
        <dbReference type="ARBA" id="ARBA00023242"/>
    </source>
</evidence>
<evidence type="ECO:0000313" key="14">
    <source>
        <dbReference type="EMBL" id="JAP69937.1"/>
    </source>
</evidence>
<evidence type="ECO:0000256" key="5">
    <source>
        <dbReference type="ARBA" id="ARBA00023015"/>
    </source>
</evidence>
<feature type="compositionally biased region" description="Polar residues" evidence="11">
    <location>
        <begin position="104"/>
        <end position="119"/>
    </location>
</feature>
<dbReference type="InterPro" id="IPR000536">
    <property type="entry name" value="Nucl_hrmn_rcpt_lig-bd"/>
</dbReference>
<dbReference type="InterPro" id="IPR013088">
    <property type="entry name" value="Znf_NHR/GATA"/>
</dbReference>
<dbReference type="CDD" id="cd06930">
    <property type="entry name" value="NR_LBD_F2"/>
    <property type="match status" value="1"/>
</dbReference>
<evidence type="ECO:0000259" key="13">
    <source>
        <dbReference type="PROSITE" id="PS51843"/>
    </source>
</evidence>
<dbReference type="InterPro" id="IPR035500">
    <property type="entry name" value="NHR-like_dom_sf"/>
</dbReference>
<dbReference type="EMBL" id="GEFM01005859">
    <property type="protein sequence ID" value="JAP69937.1"/>
    <property type="molecule type" value="mRNA"/>
</dbReference>
<evidence type="ECO:0000256" key="2">
    <source>
        <dbReference type="ARBA" id="ARBA00022723"/>
    </source>
</evidence>
<feature type="region of interest" description="Disordered" evidence="11">
    <location>
        <begin position="335"/>
        <end position="385"/>
    </location>
</feature>
<feature type="compositionally biased region" description="Low complexity" evidence="11">
    <location>
        <begin position="203"/>
        <end position="228"/>
    </location>
</feature>
<dbReference type="PRINTS" id="PR00047">
    <property type="entry name" value="STROIDFINGER"/>
</dbReference>
<feature type="compositionally biased region" description="Low complexity" evidence="11">
    <location>
        <begin position="340"/>
        <end position="362"/>
    </location>
</feature>
<dbReference type="Pfam" id="PF00105">
    <property type="entry name" value="zf-C4"/>
    <property type="match status" value="1"/>
</dbReference>
<dbReference type="GO" id="GO:0043565">
    <property type="term" value="F:sequence-specific DNA binding"/>
    <property type="evidence" value="ECO:0007669"/>
    <property type="project" value="InterPro"/>
</dbReference>
<keyword evidence="5 10" id="KW-0805">Transcription regulation</keyword>
<dbReference type="PROSITE" id="PS00031">
    <property type="entry name" value="NUCLEAR_REC_DBD_1"/>
    <property type="match status" value="1"/>
</dbReference>
<dbReference type="InterPro" id="IPR001723">
    <property type="entry name" value="Nuclear_hrmn_rcpt"/>
</dbReference>
<evidence type="ECO:0000256" key="6">
    <source>
        <dbReference type="ARBA" id="ARBA00023125"/>
    </source>
</evidence>
<evidence type="ECO:0000256" key="8">
    <source>
        <dbReference type="ARBA" id="ARBA00023170"/>
    </source>
</evidence>
<dbReference type="SUPFAM" id="SSF48508">
    <property type="entry name" value="Nuclear receptor ligand-binding domain"/>
    <property type="match status" value="1"/>
</dbReference>
<feature type="region of interest" description="Disordered" evidence="11">
    <location>
        <begin position="512"/>
        <end position="536"/>
    </location>
</feature>
<feature type="compositionally biased region" description="Low complexity" evidence="11">
    <location>
        <begin position="33"/>
        <end position="43"/>
    </location>
</feature>
<keyword evidence="3 10" id="KW-0863">Zinc-finger</keyword>
<protein>
    <submittedName>
        <fullName evidence="14">Putative ecdysone receptor</fullName>
    </submittedName>
</protein>
<dbReference type="Gene3D" id="1.10.565.10">
    <property type="entry name" value="Retinoid X Receptor"/>
    <property type="match status" value="1"/>
</dbReference>
<comment type="subcellular location">
    <subcellularLocation>
        <location evidence="1 10">Nucleus</location>
    </subcellularLocation>
</comment>
<dbReference type="Pfam" id="PF00104">
    <property type="entry name" value="Hormone_recep"/>
    <property type="match status" value="1"/>
</dbReference>
<evidence type="ECO:0000256" key="10">
    <source>
        <dbReference type="RuleBase" id="RU004334"/>
    </source>
</evidence>
<dbReference type="CDD" id="cd07167">
    <property type="entry name" value="NR_DBD_Lrh-1_like"/>
    <property type="match status" value="1"/>
</dbReference>
<evidence type="ECO:0000259" key="12">
    <source>
        <dbReference type="PROSITE" id="PS51030"/>
    </source>
</evidence>
<keyword evidence="7 10" id="KW-0804">Transcription</keyword>
<dbReference type="PROSITE" id="PS51843">
    <property type="entry name" value="NR_LBD"/>
    <property type="match status" value="1"/>
</dbReference>
<dbReference type="SUPFAM" id="SSF57716">
    <property type="entry name" value="Glucocorticoid receptor-like (DNA-binding domain)"/>
    <property type="match status" value="1"/>
</dbReference>
<dbReference type="PRINTS" id="PR00398">
    <property type="entry name" value="STRDHORMONER"/>
</dbReference>
<keyword evidence="9 10" id="KW-0539">Nucleus</keyword>
<dbReference type="FunFam" id="3.30.50.10:FF:000037">
    <property type="entry name" value="Nuclear hormone receptor FTZ-F1 beta"/>
    <property type="match status" value="1"/>
</dbReference>
<dbReference type="PANTHER" id="PTHR24086:SF25">
    <property type="entry name" value="NUCLEAR HORMONE RECEPTOR FTZ-F1 BETA"/>
    <property type="match status" value="1"/>
</dbReference>
<dbReference type="GO" id="GO:0005634">
    <property type="term" value="C:nucleus"/>
    <property type="evidence" value="ECO:0007669"/>
    <property type="project" value="UniProtKB-SubCell"/>
</dbReference>
<dbReference type="InterPro" id="IPR001628">
    <property type="entry name" value="Znf_hrmn_rcpt"/>
</dbReference>
<keyword evidence="6 10" id="KW-0238">DNA-binding</keyword>
<dbReference type="AlphaFoldDB" id="A0A131XTF9"/>
<keyword evidence="8 10" id="KW-0675">Receptor</keyword>
<feature type="compositionally biased region" description="Gly residues" evidence="11">
    <location>
        <begin position="74"/>
        <end position="84"/>
    </location>
</feature>
<evidence type="ECO:0000256" key="11">
    <source>
        <dbReference type="SAM" id="MobiDB-lite"/>
    </source>
</evidence>
<comment type="similarity">
    <text evidence="10">Belongs to the nuclear hormone receptor family.</text>
</comment>
<proteinExistence type="evidence at transcript level"/>
<feature type="region of interest" description="Disordered" evidence="11">
    <location>
        <begin position="186"/>
        <end position="300"/>
    </location>
</feature>
<evidence type="ECO:0000256" key="1">
    <source>
        <dbReference type="ARBA" id="ARBA00004123"/>
    </source>
</evidence>
<reference evidence="14" key="1">
    <citation type="submission" date="2016-02" db="EMBL/GenBank/DDBJ databases">
        <title>RNAseq analyses of the midgut from blood- or serum-fed Ixodes ricinus ticks.</title>
        <authorList>
            <person name="Perner J."/>
            <person name="Provaznik J."/>
            <person name="Schrenkova J."/>
            <person name="Urbanova V."/>
            <person name="Ribeiro J.M."/>
            <person name="Kopacek P."/>
        </authorList>
    </citation>
    <scope>NUCLEOTIDE SEQUENCE</scope>
    <source>
        <tissue evidence="14">Gut</tissue>
    </source>
</reference>
<dbReference type="PROSITE" id="PS51030">
    <property type="entry name" value="NUCLEAR_REC_DBD_2"/>
    <property type="match status" value="1"/>
</dbReference>
<accession>A0A131XTF9</accession>
<dbReference type="PANTHER" id="PTHR24086">
    <property type="entry name" value="NUCLEAR RECEPTOR SUBFAMILY 5 GROUP A"/>
    <property type="match status" value="1"/>
</dbReference>
<dbReference type="Gene3D" id="3.30.50.10">
    <property type="entry name" value="Erythroid Transcription Factor GATA-1, subunit A"/>
    <property type="match status" value="1"/>
</dbReference>